<feature type="domain" description="XdhC- CoxI" evidence="1">
    <location>
        <begin position="12"/>
        <end position="77"/>
    </location>
</feature>
<dbReference type="PANTHER" id="PTHR30388:SF6">
    <property type="entry name" value="XANTHINE DEHYDROGENASE SUBUNIT A-RELATED"/>
    <property type="match status" value="1"/>
</dbReference>
<dbReference type="Proteomes" id="UP000198575">
    <property type="component" value="Unassembled WGS sequence"/>
</dbReference>
<dbReference type="AlphaFoldDB" id="A0A1I4XTD9"/>
<organism evidence="3 4">
    <name type="scientific">Dokdonella immobilis</name>
    <dbReference type="NCBI Taxonomy" id="578942"/>
    <lineage>
        <taxon>Bacteria</taxon>
        <taxon>Pseudomonadati</taxon>
        <taxon>Pseudomonadota</taxon>
        <taxon>Gammaproteobacteria</taxon>
        <taxon>Lysobacterales</taxon>
        <taxon>Rhodanobacteraceae</taxon>
        <taxon>Dokdonella</taxon>
    </lineage>
</organism>
<dbReference type="Pfam" id="PF13478">
    <property type="entry name" value="XdhC_C"/>
    <property type="match status" value="1"/>
</dbReference>
<feature type="domain" description="XdhC Rossmann" evidence="2">
    <location>
        <begin position="183"/>
        <end position="323"/>
    </location>
</feature>
<dbReference type="PANTHER" id="PTHR30388">
    <property type="entry name" value="ALDEHYDE OXIDOREDUCTASE MOLYBDENUM COFACTOR ASSEMBLY PROTEIN"/>
    <property type="match status" value="1"/>
</dbReference>
<dbReference type="Pfam" id="PF02625">
    <property type="entry name" value="XdhC_CoxI"/>
    <property type="match status" value="1"/>
</dbReference>
<name>A0A1I4XTD9_9GAMM</name>
<accession>A0A1I4XTD9</accession>
<evidence type="ECO:0000259" key="1">
    <source>
        <dbReference type="Pfam" id="PF02625"/>
    </source>
</evidence>
<dbReference type="InterPro" id="IPR003777">
    <property type="entry name" value="XdhC_CoxI"/>
</dbReference>
<dbReference type="InterPro" id="IPR052698">
    <property type="entry name" value="MoCofactor_Util/Proc"/>
</dbReference>
<evidence type="ECO:0000259" key="2">
    <source>
        <dbReference type="Pfam" id="PF13478"/>
    </source>
</evidence>
<evidence type="ECO:0000313" key="3">
    <source>
        <dbReference type="EMBL" id="SFN29037.1"/>
    </source>
</evidence>
<keyword evidence="4" id="KW-1185">Reference proteome</keyword>
<reference evidence="3 4" key="1">
    <citation type="submission" date="2016-10" db="EMBL/GenBank/DDBJ databases">
        <authorList>
            <person name="de Groot N.N."/>
        </authorList>
    </citation>
    <scope>NUCLEOTIDE SEQUENCE [LARGE SCALE GENOMIC DNA]</scope>
    <source>
        <strain evidence="3 4">CGMCC 1.7659</strain>
    </source>
</reference>
<dbReference type="InterPro" id="IPR027051">
    <property type="entry name" value="XdhC_Rossmann_dom"/>
</dbReference>
<dbReference type="Gene3D" id="3.40.50.720">
    <property type="entry name" value="NAD(P)-binding Rossmann-like Domain"/>
    <property type="match status" value="1"/>
</dbReference>
<proteinExistence type="predicted"/>
<dbReference type="EMBL" id="FOVF01000012">
    <property type="protein sequence ID" value="SFN29037.1"/>
    <property type="molecule type" value="Genomic_DNA"/>
</dbReference>
<protein>
    <submittedName>
        <fullName evidence="3">Xanthine dehydrogenase accessory factor</fullName>
    </submittedName>
</protein>
<evidence type="ECO:0000313" key="4">
    <source>
        <dbReference type="Proteomes" id="UP000198575"/>
    </source>
</evidence>
<sequence>MRGIAETAQALAARSVDCVLALVVSSSGTSARPRGAMGLVDAERVQSGSLSGGKLEQRLLEAARAVLEGGRANTVEIDAFDDSSHASALPSDSLGSMQIALLPMPARGSPLRDALVSACVGSSWLRLRLDLGADPGAGGDLGFGEARTGPEVHVFNSRGEACAGPVEFVRHASLSFAPPPRIALLGAGPESRTLVRMARLLGWYIEVVDQRTERDTYFDNEGADRLHAIAPEMLPTLLAERHFDAAVIGGHDFDLDMRHLRHLGASGIGYVGLLGPPERRDALLGRLGDIIATQLEPRLYAPVGLRLGGDGPEAAALAIIAQMQYYLAHDVHA</sequence>
<gene>
    <name evidence="3" type="ORF">SAMN05216289_1125</name>
</gene>
<dbReference type="STRING" id="578942.SAMN05216289_1125"/>